<proteinExistence type="predicted"/>
<keyword evidence="1" id="KW-0732">Signal</keyword>
<organism evidence="2 3">
    <name type="scientific">Erwinia papayae</name>
    <dbReference type="NCBI Taxonomy" id="206499"/>
    <lineage>
        <taxon>Bacteria</taxon>
        <taxon>Pseudomonadati</taxon>
        <taxon>Pseudomonadota</taxon>
        <taxon>Gammaproteobacteria</taxon>
        <taxon>Enterobacterales</taxon>
        <taxon>Erwiniaceae</taxon>
        <taxon>Erwinia</taxon>
    </lineage>
</organism>
<evidence type="ECO:0008006" key="4">
    <source>
        <dbReference type="Google" id="ProtNLM"/>
    </source>
</evidence>
<protein>
    <recommendedName>
        <fullName evidence="4">Lipoprotein</fullName>
    </recommendedName>
</protein>
<evidence type="ECO:0000256" key="1">
    <source>
        <dbReference type="SAM" id="SignalP"/>
    </source>
</evidence>
<evidence type="ECO:0000313" key="2">
    <source>
        <dbReference type="EMBL" id="MEW5291581.1"/>
    </source>
</evidence>
<evidence type="ECO:0000313" key="3">
    <source>
        <dbReference type="Proteomes" id="UP001554567"/>
    </source>
</evidence>
<feature type="chain" id="PRO_5047537300" description="Lipoprotein" evidence="1">
    <location>
        <begin position="20"/>
        <end position="111"/>
    </location>
</feature>
<reference evidence="2 3" key="1">
    <citation type="submission" date="2024-07" db="EMBL/GenBank/DDBJ databases">
        <authorList>
            <person name="Dulla G.F.J."/>
            <person name="Delorm J.G."/>
        </authorList>
    </citation>
    <scope>NUCLEOTIDE SEQUENCE [LARGE SCALE GENOMIC DNA]</scope>
    <source>
        <strain evidence="2 3">JGD 233</strain>
    </source>
</reference>
<gene>
    <name evidence="2" type="ORF">ABW286_20785</name>
</gene>
<dbReference type="RefSeq" id="WP_367168588.1">
    <property type="nucleotide sequence ID" value="NZ_JBFKZN010000014.1"/>
</dbReference>
<accession>A0ABV3N721</accession>
<sequence>MLKNTSIALLTLTILSGCAQVNDSLKTINSTLASATNTLKSPLQTTDKTVAQICSEAQRNPTRANQDFGGLGLSVTGVVRLHDSYGIGDDFFMLKSGSNSVAVSGYPEMVS</sequence>
<name>A0ABV3N721_9GAMM</name>
<dbReference type="EMBL" id="JBFKZN010000014">
    <property type="protein sequence ID" value="MEW5291581.1"/>
    <property type="molecule type" value="Genomic_DNA"/>
</dbReference>
<keyword evidence="3" id="KW-1185">Reference proteome</keyword>
<feature type="signal peptide" evidence="1">
    <location>
        <begin position="1"/>
        <end position="19"/>
    </location>
</feature>
<dbReference type="PROSITE" id="PS51257">
    <property type="entry name" value="PROKAR_LIPOPROTEIN"/>
    <property type="match status" value="1"/>
</dbReference>
<comment type="caution">
    <text evidence="2">The sequence shown here is derived from an EMBL/GenBank/DDBJ whole genome shotgun (WGS) entry which is preliminary data.</text>
</comment>
<dbReference type="Proteomes" id="UP001554567">
    <property type="component" value="Unassembled WGS sequence"/>
</dbReference>